<feature type="compositionally biased region" description="Low complexity" evidence="1">
    <location>
        <begin position="45"/>
        <end position="55"/>
    </location>
</feature>
<dbReference type="EMBL" id="CP023422">
    <property type="protein sequence ID" value="ATD63527.1"/>
    <property type="molecule type" value="Genomic_DNA"/>
</dbReference>
<dbReference type="KEGG" id="jsv:CNX70_27770"/>
<dbReference type="AlphaFoldDB" id="A0A290X319"/>
<evidence type="ECO:0000313" key="3">
    <source>
        <dbReference type="Proteomes" id="UP000218437"/>
    </source>
</evidence>
<evidence type="ECO:0000313" key="2">
    <source>
        <dbReference type="EMBL" id="ATD63527.1"/>
    </source>
</evidence>
<feature type="compositionally biased region" description="Basic and acidic residues" evidence="1">
    <location>
        <begin position="58"/>
        <end position="67"/>
    </location>
</feature>
<dbReference type="Proteomes" id="UP000218437">
    <property type="component" value="Chromosome"/>
</dbReference>
<feature type="region of interest" description="Disordered" evidence="1">
    <location>
        <begin position="45"/>
        <end position="67"/>
    </location>
</feature>
<accession>A0A290X319</accession>
<name>A0A290X319_9BURK</name>
<keyword evidence="3" id="KW-1185">Reference proteome</keyword>
<proteinExistence type="predicted"/>
<protein>
    <submittedName>
        <fullName evidence="2">Uncharacterized protein</fullName>
    </submittedName>
</protein>
<sequence length="67" mass="7038">MCYRARQAAASNSMSGAGRTLYAVSRAAKANPNDADRLKKFLCAAPATPGADPGPGKYPDEKKPDHC</sequence>
<gene>
    <name evidence="2" type="ORF">CNX70_27770</name>
</gene>
<reference evidence="2 3" key="1">
    <citation type="submission" date="2017-09" db="EMBL/GenBank/DDBJ databases">
        <title>Complete genome sequence of Janthinobacterium svalbardensis PAMC 27463.</title>
        <authorList>
            <person name="Cho Y.-J."/>
            <person name="Cho A."/>
            <person name="Kim O.-S."/>
            <person name="Lee J.-I."/>
        </authorList>
    </citation>
    <scope>NUCLEOTIDE SEQUENCE [LARGE SCALE GENOMIC DNA]</scope>
    <source>
        <strain evidence="2 3">PAMC 27463</strain>
    </source>
</reference>
<evidence type="ECO:0000256" key="1">
    <source>
        <dbReference type="SAM" id="MobiDB-lite"/>
    </source>
</evidence>
<organism evidence="2 3">
    <name type="scientific">Janthinobacterium svalbardensis</name>
    <dbReference type="NCBI Taxonomy" id="368607"/>
    <lineage>
        <taxon>Bacteria</taxon>
        <taxon>Pseudomonadati</taxon>
        <taxon>Pseudomonadota</taxon>
        <taxon>Betaproteobacteria</taxon>
        <taxon>Burkholderiales</taxon>
        <taxon>Oxalobacteraceae</taxon>
        <taxon>Janthinobacterium</taxon>
    </lineage>
</organism>